<evidence type="ECO:0000256" key="6">
    <source>
        <dbReference type="ARBA" id="ARBA00023126"/>
    </source>
</evidence>
<keyword evidence="4 9" id="KW-0963">Cytoplasm</keyword>
<dbReference type="PROSITE" id="PS01054">
    <property type="entry name" value="TRANSALDOLASE_1"/>
    <property type="match status" value="1"/>
</dbReference>
<dbReference type="FunFam" id="3.20.20.70:FF:000018">
    <property type="entry name" value="Probable transaldolase"/>
    <property type="match status" value="1"/>
</dbReference>
<evidence type="ECO:0000256" key="7">
    <source>
        <dbReference type="ARBA" id="ARBA00023270"/>
    </source>
</evidence>
<dbReference type="GO" id="GO:0005737">
    <property type="term" value="C:cytoplasm"/>
    <property type="evidence" value="ECO:0007669"/>
    <property type="project" value="UniProtKB-SubCell"/>
</dbReference>
<dbReference type="PANTHER" id="PTHR10683">
    <property type="entry name" value="TRANSALDOLASE"/>
    <property type="match status" value="1"/>
</dbReference>
<dbReference type="InterPro" id="IPR004731">
    <property type="entry name" value="Transaldolase_3B/F6P_aldolase"/>
</dbReference>
<dbReference type="PROSITE" id="PS00958">
    <property type="entry name" value="TRANSALDOLASE_2"/>
    <property type="match status" value="1"/>
</dbReference>
<dbReference type="InterPro" id="IPR033919">
    <property type="entry name" value="TSA/FSA_arc/bac"/>
</dbReference>
<comment type="pathway">
    <text evidence="2 9">Carbohydrate degradation; pentose phosphate pathway; D-glyceraldehyde 3-phosphate and beta-D-fructose 6-phosphate from D-ribose 5-phosphate and D-xylulose 5-phosphate (non-oxidative stage): step 2/3.</text>
</comment>
<dbReference type="GO" id="GO:0016832">
    <property type="term" value="F:aldehyde-lyase activity"/>
    <property type="evidence" value="ECO:0007669"/>
    <property type="project" value="InterPro"/>
</dbReference>
<evidence type="ECO:0000256" key="8">
    <source>
        <dbReference type="ARBA" id="ARBA00048810"/>
    </source>
</evidence>
<comment type="function">
    <text evidence="9">Transaldolase is important for the balance of metabolites in the pentose-phosphate pathway.</text>
</comment>
<dbReference type="PANTHER" id="PTHR10683:SF40">
    <property type="entry name" value="FRUCTOSE-6-PHOSPHATE ALDOLASE 1-RELATED"/>
    <property type="match status" value="1"/>
</dbReference>
<keyword evidence="6 9" id="KW-0570">Pentose shunt</keyword>
<dbReference type="Gene3D" id="3.20.20.70">
    <property type="entry name" value="Aldolase class I"/>
    <property type="match status" value="1"/>
</dbReference>
<evidence type="ECO:0000256" key="4">
    <source>
        <dbReference type="ARBA" id="ARBA00022490"/>
    </source>
</evidence>
<dbReference type="GO" id="GO:0042182">
    <property type="term" value="P:ketone catabolic process"/>
    <property type="evidence" value="ECO:0007669"/>
    <property type="project" value="UniProtKB-ARBA"/>
</dbReference>
<name>A0A7V2SVD3_9BACT</name>
<dbReference type="InterPro" id="IPR013785">
    <property type="entry name" value="Aldolase_TIM"/>
</dbReference>
<evidence type="ECO:0000256" key="5">
    <source>
        <dbReference type="ARBA" id="ARBA00022679"/>
    </source>
</evidence>
<dbReference type="InterPro" id="IPR018225">
    <property type="entry name" value="Transaldolase_AS"/>
</dbReference>
<evidence type="ECO:0000256" key="1">
    <source>
        <dbReference type="ARBA" id="ARBA00004496"/>
    </source>
</evidence>
<dbReference type="InterPro" id="IPR022999">
    <property type="entry name" value="Transaldolase_3B"/>
</dbReference>
<dbReference type="CDD" id="cd00956">
    <property type="entry name" value="Transaldolase_FSA"/>
    <property type="match status" value="1"/>
</dbReference>
<dbReference type="GO" id="GO:0004801">
    <property type="term" value="F:transaldolase activity"/>
    <property type="evidence" value="ECO:0007669"/>
    <property type="project" value="UniProtKB-UniRule"/>
</dbReference>
<dbReference type="UniPathway" id="UPA00115">
    <property type="reaction ID" value="UER00414"/>
</dbReference>
<feature type="active site" description="Schiff-base intermediate with substrate" evidence="9">
    <location>
        <position position="83"/>
    </location>
</feature>
<dbReference type="EC" id="2.2.1.2" evidence="9"/>
<gene>
    <name evidence="10" type="primary">fsa</name>
    <name evidence="9" type="synonym">tal</name>
    <name evidence="10" type="ORF">ENJ63_01880</name>
</gene>
<comment type="similarity">
    <text evidence="3 9">Belongs to the transaldolase family. Type 3B subfamily.</text>
</comment>
<dbReference type="InterPro" id="IPR001585">
    <property type="entry name" value="TAL/FSA"/>
</dbReference>
<evidence type="ECO:0000313" key="10">
    <source>
        <dbReference type="EMBL" id="HFC46611.1"/>
    </source>
</evidence>
<dbReference type="GO" id="GO:0006098">
    <property type="term" value="P:pentose-phosphate shunt"/>
    <property type="evidence" value="ECO:0007669"/>
    <property type="project" value="UniProtKB-UniRule"/>
</dbReference>
<accession>A0A7V2SVD3</accession>
<dbReference type="Proteomes" id="UP000885797">
    <property type="component" value="Unassembled WGS sequence"/>
</dbReference>
<dbReference type="HAMAP" id="MF_00494">
    <property type="entry name" value="Transaldolase_3b"/>
    <property type="match status" value="1"/>
</dbReference>
<reference evidence="10" key="1">
    <citation type="journal article" date="2020" name="mSystems">
        <title>Genome- and Community-Level Interaction Insights into Carbon Utilization and Element Cycling Functions of Hydrothermarchaeota in Hydrothermal Sediment.</title>
        <authorList>
            <person name="Zhou Z."/>
            <person name="Liu Y."/>
            <person name="Xu W."/>
            <person name="Pan J."/>
            <person name="Luo Z.H."/>
            <person name="Li M."/>
        </authorList>
    </citation>
    <scope>NUCLEOTIDE SEQUENCE [LARGE SCALE GENOMIC DNA]</scope>
    <source>
        <strain evidence="10">HyVt-503</strain>
    </source>
</reference>
<keyword evidence="5 9" id="KW-0808">Transferase</keyword>
<keyword evidence="7 9" id="KW-0704">Schiff base</keyword>
<dbReference type="NCBIfam" id="TIGR00875">
    <property type="entry name" value="fsa_talC_mipB"/>
    <property type="match status" value="1"/>
</dbReference>
<dbReference type="SUPFAM" id="SSF51569">
    <property type="entry name" value="Aldolase"/>
    <property type="match status" value="1"/>
</dbReference>
<evidence type="ECO:0000256" key="9">
    <source>
        <dbReference type="HAMAP-Rule" id="MF_00494"/>
    </source>
</evidence>
<protein>
    <recommendedName>
        <fullName evidence="9">Probable transaldolase</fullName>
        <ecNumber evidence="9">2.2.1.2</ecNumber>
    </recommendedName>
</protein>
<dbReference type="AlphaFoldDB" id="A0A7V2SVD3"/>
<dbReference type="EMBL" id="DRND01000158">
    <property type="protein sequence ID" value="HFC46611.1"/>
    <property type="molecule type" value="Genomic_DNA"/>
</dbReference>
<comment type="caution">
    <text evidence="10">The sequence shown here is derived from an EMBL/GenBank/DDBJ whole genome shotgun (WGS) entry which is preliminary data.</text>
</comment>
<proteinExistence type="inferred from homology"/>
<sequence length="215" mass="23768">MKFFIDTANIEEIKQTKEWGLVDGVTTNPSLIAKENVAFEERIKEICKLVDGPVSAEVVSTDSEGMIEEARKLHKLADNIVVKIPMTMEGLRATKALHREGIRTNVTLIFSPLQALLAAKAGATYVSPFVGRLDDISHEGMALVEQVVQIYNNYGFDTEIIVASVRNPLHVLDAALMGADIATIPFKVISQLAKHPLTDIGLEKFLKDWEKVPEK</sequence>
<comment type="catalytic activity">
    <reaction evidence="8 9">
        <text>D-sedoheptulose 7-phosphate + D-glyceraldehyde 3-phosphate = D-erythrose 4-phosphate + beta-D-fructose 6-phosphate</text>
        <dbReference type="Rhea" id="RHEA:17053"/>
        <dbReference type="ChEBI" id="CHEBI:16897"/>
        <dbReference type="ChEBI" id="CHEBI:57483"/>
        <dbReference type="ChEBI" id="CHEBI:57634"/>
        <dbReference type="ChEBI" id="CHEBI:59776"/>
        <dbReference type="EC" id="2.2.1.2"/>
    </reaction>
</comment>
<dbReference type="Pfam" id="PF00923">
    <property type="entry name" value="TAL_FSA"/>
    <property type="match status" value="1"/>
</dbReference>
<evidence type="ECO:0000256" key="2">
    <source>
        <dbReference type="ARBA" id="ARBA00004857"/>
    </source>
</evidence>
<organism evidence="10">
    <name type="scientific">Dissulfuribacter thermophilus</name>
    <dbReference type="NCBI Taxonomy" id="1156395"/>
    <lineage>
        <taxon>Bacteria</taxon>
        <taxon>Pseudomonadati</taxon>
        <taxon>Thermodesulfobacteriota</taxon>
        <taxon>Dissulfuribacteria</taxon>
        <taxon>Dissulfuribacterales</taxon>
        <taxon>Dissulfuribacteraceae</taxon>
        <taxon>Dissulfuribacter</taxon>
    </lineage>
</organism>
<evidence type="ECO:0000256" key="3">
    <source>
        <dbReference type="ARBA" id="ARBA00005740"/>
    </source>
</evidence>
<comment type="subcellular location">
    <subcellularLocation>
        <location evidence="1 9">Cytoplasm</location>
    </subcellularLocation>
</comment>
<dbReference type="GO" id="GO:0005975">
    <property type="term" value="P:carbohydrate metabolic process"/>
    <property type="evidence" value="ECO:0007669"/>
    <property type="project" value="InterPro"/>
</dbReference>